<keyword evidence="2" id="KW-1185">Reference proteome</keyword>
<dbReference type="EMBL" id="BOMN01000087">
    <property type="protein sequence ID" value="GIE23006.1"/>
    <property type="molecule type" value="Genomic_DNA"/>
</dbReference>
<organism evidence="1 2">
    <name type="scientific">Winogradskya humida</name>
    <dbReference type="NCBI Taxonomy" id="113566"/>
    <lineage>
        <taxon>Bacteria</taxon>
        <taxon>Bacillati</taxon>
        <taxon>Actinomycetota</taxon>
        <taxon>Actinomycetes</taxon>
        <taxon>Micromonosporales</taxon>
        <taxon>Micromonosporaceae</taxon>
        <taxon>Winogradskya</taxon>
    </lineage>
</organism>
<dbReference type="CDD" id="cd00377">
    <property type="entry name" value="ICL_PEPM"/>
    <property type="match status" value="1"/>
</dbReference>
<gene>
    <name evidence="1" type="ORF">Ahu01nite_061080</name>
</gene>
<dbReference type="Pfam" id="PF13714">
    <property type="entry name" value="PEP_mutase"/>
    <property type="match status" value="1"/>
</dbReference>
<evidence type="ECO:0000313" key="1">
    <source>
        <dbReference type="EMBL" id="GIE23006.1"/>
    </source>
</evidence>
<accession>A0ABQ3ZWR0</accession>
<dbReference type="InterPro" id="IPR040442">
    <property type="entry name" value="Pyrv_kinase-like_dom_sf"/>
</dbReference>
<dbReference type="Proteomes" id="UP000603200">
    <property type="component" value="Unassembled WGS sequence"/>
</dbReference>
<dbReference type="RefSeq" id="WP_239159254.1">
    <property type="nucleotide sequence ID" value="NZ_BAAATV010000014.1"/>
</dbReference>
<reference evidence="1 2" key="1">
    <citation type="submission" date="2021-01" db="EMBL/GenBank/DDBJ databases">
        <title>Whole genome shotgun sequence of Actinoplanes humidus NBRC 14915.</title>
        <authorList>
            <person name="Komaki H."/>
            <person name="Tamura T."/>
        </authorList>
    </citation>
    <scope>NUCLEOTIDE SEQUENCE [LARGE SCALE GENOMIC DNA]</scope>
    <source>
        <strain evidence="1 2">NBRC 14915</strain>
    </source>
</reference>
<proteinExistence type="predicted"/>
<comment type="caution">
    <text evidence="1">The sequence shown here is derived from an EMBL/GenBank/DDBJ whole genome shotgun (WGS) entry which is preliminary data.</text>
</comment>
<dbReference type="PANTHER" id="PTHR42905:SF16">
    <property type="entry name" value="CARBOXYPHOSPHONOENOLPYRUVATE PHOSPHONOMUTASE-LIKE PROTEIN (AFU_ORTHOLOGUE AFUA_5G07230)"/>
    <property type="match status" value="1"/>
</dbReference>
<dbReference type="InterPro" id="IPR015813">
    <property type="entry name" value="Pyrv/PenolPyrv_kinase-like_dom"/>
</dbReference>
<dbReference type="PANTHER" id="PTHR42905">
    <property type="entry name" value="PHOSPHOENOLPYRUVATE CARBOXYLASE"/>
    <property type="match status" value="1"/>
</dbReference>
<dbReference type="Gene3D" id="3.20.20.60">
    <property type="entry name" value="Phosphoenolpyruvate-binding domains"/>
    <property type="match status" value="1"/>
</dbReference>
<name>A0ABQ3ZWR0_9ACTN</name>
<dbReference type="InterPro" id="IPR039556">
    <property type="entry name" value="ICL/PEPM"/>
</dbReference>
<protein>
    <submittedName>
        <fullName evidence="1">Carboxyvinyl-carboxyphosphonate phosphorylmutase</fullName>
    </submittedName>
</protein>
<dbReference type="SUPFAM" id="SSF51621">
    <property type="entry name" value="Phosphoenolpyruvate/pyruvate domain"/>
    <property type="match status" value="1"/>
</dbReference>
<evidence type="ECO:0000313" key="2">
    <source>
        <dbReference type="Proteomes" id="UP000603200"/>
    </source>
</evidence>
<sequence>MTKVAELRDLHRPGVPLVLPNAWDARSARLVAAAGLPAVATSSAAVAGSLGYRDGEDTPPGEMFAATARIVAAVDVPVTADVERGYGLAPVELVERLIATGAAGCNLEDSDPRTGTLLDADRQSSFLADVRAAARTSRVDLVINARIDTYLAGTGEPAARLAETIRRARRYHEAGADCVYPILMNDERDITDLIAAIDVPVNILAGRGRTVAELARLGVARVSFGPSLYDATGAHLAELIGAIER</sequence>